<protein>
    <recommendedName>
        <fullName evidence="4">Integral membrane protein</fullName>
    </recommendedName>
</protein>
<evidence type="ECO:0000256" key="1">
    <source>
        <dbReference type="SAM" id="Phobius"/>
    </source>
</evidence>
<sequence>MDKKIITSWSLLSLAMFIICDVLMGGNSSDITKTAVFAIVLYLVLIIGGLRNWRLAYHFLLFVVGIYTLTMIRIVFIFATEHNSGVSILTFILAVLGIIVNLLWYRIAAKQIKTDYVRIVKKNVKK</sequence>
<feature type="transmembrane region" description="Helical" evidence="1">
    <location>
        <begin position="31"/>
        <end position="50"/>
    </location>
</feature>
<keyword evidence="1" id="KW-1133">Transmembrane helix</keyword>
<accession>A0ABP9ZHV2</accession>
<dbReference type="EMBL" id="BAABVV010000033">
    <property type="protein sequence ID" value="GAA6114385.1"/>
    <property type="molecule type" value="Genomic_DNA"/>
</dbReference>
<feature type="transmembrane region" description="Helical" evidence="1">
    <location>
        <begin position="57"/>
        <end position="79"/>
    </location>
</feature>
<keyword evidence="1" id="KW-0472">Membrane</keyword>
<evidence type="ECO:0008006" key="4">
    <source>
        <dbReference type="Google" id="ProtNLM"/>
    </source>
</evidence>
<organism evidence="2 3">
    <name type="scientific">Apilactobacillus apinorum</name>
    <dbReference type="NCBI Taxonomy" id="1218495"/>
    <lineage>
        <taxon>Bacteria</taxon>
        <taxon>Bacillati</taxon>
        <taxon>Bacillota</taxon>
        <taxon>Bacilli</taxon>
        <taxon>Lactobacillales</taxon>
        <taxon>Lactobacillaceae</taxon>
        <taxon>Apilactobacillus</taxon>
    </lineage>
</organism>
<reference evidence="2 3" key="1">
    <citation type="submission" date="2024-03" db="EMBL/GenBank/DDBJ databases">
        <title>Inconsistent identification of Apilactobacillus kunkeei-related strains obtained by well-developed overall genome related indices.</title>
        <authorList>
            <person name="Maeno S."/>
            <person name="Endo A."/>
        </authorList>
    </citation>
    <scope>NUCLEOTIDE SEQUENCE [LARGE SCALE GENOMIC DNA]</scope>
    <source>
        <strain evidence="2 3">20H-10</strain>
    </source>
</reference>
<keyword evidence="3" id="KW-1185">Reference proteome</keyword>
<proteinExistence type="predicted"/>
<dbReference type="RefSeq" id="WP_353317870.1">
    <property type="nucleotide sequence ID" value="NZ_BAABVV010000033.1"/>
</dbReference>
<name>A0ABP9ZHV2_9LACO</name>
<feature type="transmembrane region" description="Helical" evidence="1">
    <location>
        <begin position="7"/>
        <end position="25"/>
    </location>
</feature>
<comment type="caution">
    <text evidence="2">The sequence shown here is derived from an EMBL/GenBank/DDBJ whole genome shotgun (WGS) entry which is preliminary data.</text>
</comment>
<keyword evidence="1" id="KW-0812">Transmembrane</keyword>
<dbReference type="Proteomes" id="UP001438112">
    <property type="component" value="Unassembled WGS sequence"/>
</dbReference>
<evidence type="ECO:0000313" key="2">
    <source>
        <dbReference type="EMBL" id="GAA6114385.1"/>
    </source>
</evidence>
<feature type="transmembrane region" description="Helical" evidence="1">
    <location>
        <begin position="85"/>
        <end position="105"/>
    </location>
</feature>
<gene>
    <name evidence="2" type="ORF">AP20H10_07480</name>
</gene>
<evidence type="ECO:0000313" key="3">
    <source>
        <dbReference type="Proteomes" id="UP001438112"/>
    </source>
</evidence>